<organism evidence="3">
    <name type="scientific">Caenorhabditis brenneri</name>
    <name type="common">Nematode worm</name>
    <dbReference type="NCBI Taxonomy" id="135651"/>
    <lineage>
        <taxon>Eukaryota</taxon>
        <taxon>Metazoa</taxon>
        <taxon>Ecdysozoa</taxon>
        <taxon>Nematoda</taxon>
        <taxon>Chromadorea</taxon>
        <taxon>Rhabditida</taxon>
        <taxon>Rhabditina</taxon>
        <taxon>Rhabditomorpha</taxon>
        <taxon>Rhabditoidea</taxon>
        <taxon>Rhabditidae</taxon>
        <taxon>Peloderinae</taxon>
        <taxon>Caenorhabditis</taxon>
    </lineage>
</organism>
<feature type="compositionally biased region" description="Basic residues" evidence="1">
    <location>
        <begin position="445"/>
        <end position="467"/>
    </location>
</feature>
<keyword evidence="3" id="KW-1185">Reference proteome</keyword>
<feature type="region of interest" description="Disordered" evidence="1">
    <location>
        <begin position="1"/>
        <end position="121"/>
    </location>
</feature>
<dbReference type="HOGENOM" id="CLU_585579_0_0_1"/>
<evidence type="ECO:0000313" key="3">
    <source>
        <dbReference type="Proteomes" id="UP000008068"/>
    </source>
</evidence>
<dbReference type="Gene3D" id="1.10.287.950">
    <property type="entry name" value="Methyl-accepting chemotaxis protein"/>
    <property type="match status" value="1"/>
</dbReference>
<dbReference type="OMA" id="QERVHER"/>
<feature type="region of interest" description="Disordered" evidence="1">
    <location>
        <begin position="401"/>
        <end position="467"/>
    </location>
</feature>
<feature type="compositionally biased region" description="Basic and acidic residues" evidence="1">
    <location>
        <begin position="42"/>
        <end position="55"/>
    </location>
</feature>
<dbReference type="Proteomes" id="UP000008068">
    <property type="component" value="Unassembled WGS sequence"/>
</dbReference>
<gene>
    <name evidence="2" type="ORF">CAEBREN_24909</name>
</gene>
<evidence type="ECO:0000313" key="2">
    <source>
        <dbReference type="EMBL" id="EGT46667.1"/>
    </source>
</evidence>
<dbReference type="InParanoid" id="G0MX35"/>
<protein>
    <submittedName>
        <fullName evidence="2">Uncharacterized protein</fullName>
    </submittedName>
</protein>
<feature type="compositionally biased region" description="Low complexity" evidence="1">
    <location>
        <begin position="1"/>
        <end position="13"/>
    </location>
</feature>
<sequence>MGTSTNATSTSSSSKRKTKSAQPVMIPVKSTDETSGPIGYSKEIEVETEQPHRSPDISPSRSPRYSRSPSLINSTPEHSDEENNDDEQEDGEESGNPISTSDTLINKTNDLPSSEASVNRPDTLQAVDKSAAQFRKNLLNEVIRVVDDKADTIKRITSIYTPELTKELSDTLRSIKKSTSHIDKMQNELNKSLGTVADTSETCYNEAQSLNDNLRTVIGDVKATERLFHKSAEETYNLMKKANDNANKLSKLQESINRIENAMPLATTITHILNSLDAIQNTMATGNPLSLDTLHHSAHRAPAPINRAIQLKCTLCGGPHWIIKCDEYLTSQERKDRATAINVCTHCGRDFTPDPSGKHLLCKRLDTPCTHCAKSKTRDRDEILHHPAFCSLLSQERMERLEQERVHERPRKRSNSESGYPEQDQAKREPLQPPVFEARPSRQPYRGRHPRGSRGSRGFHRGQRPTA</sequence>
<reference evidence="3" key="1">
    <citation type="submission" date="2011-07" db="EMBL/GenBank/DDBJ databases">
        <authorList>
            <consortium name="Caenorhabditis brenneri Sequencing and Analysis Consortium"/>
            <person name="Wilson R.K."/>
        </authorList>
    </citation>
    <scope>NUCLEOTIDE SEQUENCE [LARGE SCALE GENOMIC DNA]</scope>
    <source>
        <strain evidence="3">PB2801</strain>
    </source>
</reference>
<feature type="compositionally biased region" description="Low complexity" evidence="1">
    <location>
        <begin position="56"/>
        <end position="70"/>
    </location>
</feature>
<dbReference type="AlphaFoldDB" id="G0MX35"/>
<feature type="compositionally biased region" description="Acidic residues" evidence="1">
    <location>
        <begin position="79"/>
        <end position="93"/>
    </location>
</feature>
<evidence type="ECO:0000256" key="1">
    <source>
        <dbReference type="SAM" id="MobiDB-lite"/>
    </source>
</evidence>
<dbReference type="OrthoDB" id="5911186at2759"/>
<name>G0MX35_CAEBE</name>
<proteinExistence type="predicted"/>
<dbReference type="EMBL" id="GL379818">
    <property type="protein sequence ID" value="EGT46667.1"/>
    <property type="molecule type" value="Genomic_DNA"/>
</dbReference>
<dbReference type="FunCoup" id="G0MX35">
    <property type="interactions" value="371"/>
</dbReference>
<accession>G0MX35</accession>
<feature type="compositionally biased region" description="Polar residues" evidence="1">
    <location>
        <begin position="97"/>
        <end position="121"/>
    </location>
</feature>